<evidence type="ECO:0000256" key="6">
    <source>
        <dbReference type="ARBA" id="ARBA00023316"/>
    </source>
</evidence>
<dbReference type="InterPro" id="IPR018187">
    <property type="entry name" value="Asp/Glu_racemase_AS_1"/>
</dbReference>
<proteinExistence type="inferred from homology"/>
<dbReference type="UniPathway" id="UPA00219"/>
<dbReference type="GO" id="GO:0008360">
    <property type="term" value="P:regulation of cell shape"/>
    <property type="evidence" value="ECO:0007669"/>
    <property type="project" value="UniProtKB-KW"/>
</dbReference>
<sequence length="343" mass="35483">MAPVASDDAGAASGPGAAGGGDREPFSGRSEMALTLASDTAGSKRTGYRGQMRIDLMAGATLSVGAVPASAEPTILVFDSGLGGLTVLDEVRRVRPDGRYVYAADDAAFPYGRLNEATLVARVIAVMERLIAVHRPDLVVIACNTASTLVLPALRQRFRTPFVGVVPPIKPAAETTRSGLVSLLATPGTVARSYTRDLIATYAQTCRVALVGSPNLANYAEAELAGEPVSDAALAAEIAPCFVTAEDGARTDVVCLACTHYPLLRARFERIAPWPVSWIDPAPAIARRVVQLIGPVPRRADAGMAAVVGTFTGGAPVSAALRASLAARGVADLGVEAMPLVLQ</sequence>
<feature type="binding site" evidence="7">
    <location>
        <begin position="79"/>
        <end position="80"/>
    </location>
    <ligand>
        <name>substrate</name>
    </ligand>
</feature>
<reference evidence="10 11" key="1">
    <citation type="submission" date="2019-06" db="EMBL/GenBank/DDBJ databases">
        <authorList>
            <person name="Rodrigo-Torres L."/>
            <person name="Arahal R. D."/>
            <person name="Lucena T."/>
        </authorList>
    </citation>
    <scope>NUCLEOTIDE SEQUENCE [LARGE SCALE GENOMIC DNA]</scope>
    <source>
        <strain evidence="10 11">SW08-7</strain>
    </source>
</reference>
<feature type="binding site" evidence="7">
    <location>
        <begin position="259"/>
        <end position="260"/>
    </location>
    <ligand>
        <name>substrate</name>
    </ligand>
</feature>
<dbReference type="Pfam" id="PF01177">
    <property type="entry name" value="Asp_Glu_race"/>
    <property type="match status" value="1"/>
</dbReference>
<feature type="binding site" evidence="7">
    <location>
        <begin position="111"/>
        <end position="112"/>
    </location>
    <ligand>
        <name>substrate</name>
    </ligand>
</feature>
<dbReference type="Proteomes" id="UP000401717">
    <property type="component" value="Unassembled WGS sequence"/>
</dbReference>
<dbReference type="GO" id="GO:0009252">
    <property type="term" value="P:peptidoglycan biosynthetic process"/>
    <property type="evidence" value="ECO:0007669"/>
    <property type="project" value="UniProtKB-UniRule"/>
</dbReference>
<feature type="region of interest" description="Disordered" evidence="8">
    <location>
        <begin position="1"/>
        <end position="25"/>
    </location>
</feature>
<feature type="active site" description="Proton donor/acceptor" evidence="7">
    <location>
        <position position="258"/>
    </location>
</feature>
<comment type="catalytic activity">
    <reaction evidence="1 7">
        <text>L-glutamate = D-glutamate</text>
        <dbReference type="Rhea" id="RHEA:12813"/>
        <dbReference type="ChEBI" id="CHEBI:29985"/>
        <dbReference type="ChEBI" id="CHEBI:29986"/>
        <dbReference type="EC" id="5.1.1.3"/>
    </reaction>
</comment>
<dbReference type="GO" id="GO:0071555">
    <property type="term" value="P:cell wall organization"/>
    <property type="evidence" value="ECO:0007669"/>
    <property type="project" value="UniProtKB-KW"/>
</dbReference>
<dbReference type="HAMAP" id="MF_00258">
    <property type="entry name" value="Glu_racemase"/>
    <property type="match status" value="1"/>
</dbReference>
<dbReference type="Gene3D" id="3.40.50.1860">
    <property type="match status" value="2"/>
</dbReference>
<dbReference type="InterPro" id="IPR015942">
    <property type="entry name" value="Asp/Glu/hydantoin_racemase"/>
</dbReference>
<evidence type="ECO:0000256" key="3">
    <source>
        <dbReference type="ARBA" id="ARBA00022960"/>
    </source>
</evidence>
<comment type="similarity">
    <text evidence="7">Belongs to the aspartate/glutamate racemases family.</text>
</comment>
<dbReference type="PANTHER" id="PTHR21198:SF2">
    <property type="entry name" value="GLUTAMATE RACEMASE"/>
    <property type="match status" value="1"/>
</dbReference>
<dbReference type="PROSITE" id="PS00923">
    <property type="entry name" value="ASP_GLU_RACEMASE_1"/>
    <property type="match status" value="1"/>
</dbReference>
<evidence type="ECO:0000256" key="2">
    <source>
        <dbReference type="ARBA" id="ARBA00013090"/>
    </source>
</evidence>
<evidence type="ECO:0000313" key="10">
    <source>
        <dbReference type="EMBL" id="VUF15420.1"/>
    </source>
</evidence>
<keyword evidence="4 7" id="KW-0573">Peptidoglycan synthesis</keyword>
<name>A0A564G6F1_9HYPH</name>
<feature type="compositionally biased region" description="Low complexity" evidence="8">
    <location>
        <begin position="1"/>
        <end position="15"/>
    </location>
</feature>
<dbReference type="InterPro" id="IPR001920">
    <property type="entry name" value="Asp/Glu_race"/>
</dbReference>
<dbReference type="GO" id="GO:0008881">
    <property type="term" value="F:glutamate racemase activity"/>
    <property type="evidence" value="ECO:0007669"/>
    <property type="project" value="UniProtKB-UniRule"/>
</dbReference>
<dbReference type="EC" id="5.1.1.3" evidence="2 7"/>
<protein>
    <recommendedName>
        <fullName evidence="2 7">Glutamate racemase</fullName>
        <ecNumber evidence="2 7">5.1.1.3</ecNumber>
    </recommendedName>
</protein>
<feature type="active site" description="Proton donor/acceptor" evidence="7">
    <location>
        <position position="143"/>
    </location>
</feature>
<organism evidence="10 11">
    <name type="scientific">Methylobacterium dankookense</name>
    <dbReference type="NCBI Taxonomy" id="560405"/>
    <lineage>
        <taxon>Bacteria</taxon>
        <taxon>Pseudomonadati</taxon>
        <taxon>Pseudomonadota</taxon>
        <taxon>Alphaproteobacteria</taxon>
        <taxon>Hyphomicrobiales</taxon>
        <taxon>Methylobacteriaceae</taxon>
        <taxon>Methylobacterium</taxon>
    </lineage>
</organism>
<dbReference type="NCBIfam" id="TIGR00067">
    <property type="entry name" value="glut_race"/>
    <property type="match status" value="1"/>
</dbReference>
<gene>
    <name evidence="7 10" type="primary">murI</name>
    <name evidence="9" type="ORF">IFDJLNFL_0056</name>
    <name evidence="10" type="ORF">MTDSW087_05160</name>
</gene>
<dbReference type="Proteomes" id="UP001055303">
    <property type="component" value="Unassembled WGS sequence"/>
</dbReference>
<evidence type="ECO:0000313" key="12">
    <source>
        <dbReference type="Proteomes" id="UP001055303"/>
    </source>
</evidence>
<accession>A0A564G6F1</accession>
<feature type="binding site" evidence="7">
    <location>
        <begin position="144"/>
        <end position="145"/>
    </location>
    <ligand>
        <name>substrate</name>
    </ligand>
</feature>
<comment type="function">
    <text evidence="7">Provides the (R)-glutamate required for cell wall biosynthesis.</text>
</comment>
<dbReference type="InterPro" id="IPR004391">
    <property type="entry name" value="Glu_race"/>
</dbReference>
<reference evidence="9" key="2">
    <citation type="journal article" date="2021" name="Front. Microbiol.">
        <title>Comprehensive Comparative Genomics and Phenotyping of Methylobacterium Species.</title>
        <authorList>
            <person name="Alessa O."/>
            <person name="Ogura Y."/>
            <person name="Fujitani Y."/>
            <person name="Takami H."/>
            <person name="Hayashi T."/>
            <person name="Sahin N."/>
            <person name="Tani A."/>
        </authorList>
    </citation>
    <scope>NUCLEOTIDE SEQUENCE</scope>
    <source>
        <strain evidence="9">DSM 22415</strain>
    </source>
</reference>
<keyword evidence="6 7" id="KW-0961">Cell wall biogenesis/degradation</keyword>
<dbReference type="EMBL" id="CABFVH010000054">
    <property type="protein sequence ID" value="VUF15420.1"/>
    <property type="molecule type" value="Genomic_DNA"/>
</dbReference>
<keyword evidence="12" id="KW-1185">Reference proteome</keyword>
<evidence type="ECO:0000256" key="8">
    <source>
        <dbReference type="SAM" id="MobiDB-lite"/>
    </source>
</evidence>
<evidence type="ECO:0000256" key="4">
    <source>
        <dbReference type="ARBA" id="ARBA00022984"/>
    </source>
</evidence>
<evidence type="ECO:0000313" key="11">
    <source>
        <dbReference type="Proteomes" id="UP000401717"/>
    </source>
</evidence>
<keyword evidence="3 7" id="KW-0133">Cell shape</keyword>
<evidence type="ECO:0000256" key="1">
    <source>
        <dbReference type="ARBA" id="ARBA00001602"/>
    </source>
</evidence>
<dbReference type="EMBL" id="BPQI01000003">
    <property type="protein sequence ID" value="GJD54188.1"/>
    <property type="molecule type" value="Genomic_DNA"/>
</dbReference>
<reference evidence="9" key="3">
    <citation type="submission" date="2021-08" db="EMBL/GenBank/DDBJ databases">
        <authorList>
            <person name="Tani A."/>
            <person name="Ola A."/>
            <person name="Ogura Y."/>
            <person name="Katsura K."/>
            <person name="Hayashi T."/>
        </authorList>
    </citation>
    <scope>NUCLEOTIDE SEQUENCE</scope>
    <source>
        <strain evidence="9">DSM 22415</strain>
    </source>
</reference>
<dbReference type="PANTHER" id="PTHR21198">
    <property type="entry name" value="GLUTAMATE RACEMASE"/>
    <property type="match status" value="1"/>
</dbReference>
<evidence type="ECO:0000256" key="7">
    <source>
        <dbReference type="HAMAP-Rule" id="MF_00258"/>
    </source>
</evidence>
<evidence type="ECO:0000313" key="9">
    <source>
        <dbReference type="EMBL" id="GJD54188.1"/>
    </source>
</evidence>
<dbReference type="SUPFAM" id="SSF53681">
    <property type="entry name" value="Aspartate/glutamate racemase"/>
    <property type="match status" value="2"/>
</dbReference>
<evidence type="ECO:0000256" key="5">
    <source>
        <dbReference type="ARBA" id="ARBA00023235"/>
    </source>
</evidence>
<keyword evidence="5 7" id="KW-0413">Isomerase</keyword>
<dbReference type="AlphaFoldDB" id="A0A564G6F1"/>
<comment type="pathway">
    <text evidence="7">Cell wall biogenesis; peptidoglycan biosynthesis.</text>
</comment>